<keyword evidence="5" id="KW-0833">Ubl conjugation pathway</keyword>
<organism evidence="8">
    <name type="scientific">Drosophila melanogaster</name>
    <name type="common">Fruit fly</name>
    <dbReference type="NCBI Taxonomy" id="7227"/>
    <lineage>
        <taxon>Eukaryota</taxon>
        <taxon>Metazoa</taxon>
        <taxon>Ecdysozoa</taxon>
        <taxon>Arthropoda</taxon>
        <taxon>Hexapoda</taxon>
        <taxon>Insecta</taxon>
        <taxon>Pterygota</taxon>
        <taxon>Neoptera</taxon>
        <taxon>Endopterygota</taxon>
        <taxon>Diptera</taxon>
        <taxon>Brachycera</taxon>
        <taxon>Muscomorpha</taxon>
        <taxon>Ephydroidea</taxon>
        <taxon>Drosophilidae</taxon>
        <taxon>Drosophila</taxon>
        <taxon>Sophophora</taxon>
    </lineage>
</organism>
<dbReference type="Pfam" id="PF19422">
    <property type="entry name" value="Ariadne"/>
    <property type="match status" value="1"/>
</dbReference>
<dbReference type="FunFam" id="1.20.120.1750:FF:000002">
    <property type="entry name" value="RBR-type E3 ubiquitin transferase"/>
    <property type="match status" value="1"/>
</dbReference>
<evidence type="ECO:0000313" key="9">
    <source>
        <dbReference type="FlyBase" id="FBgn0017418"/>
    </source>
</evidence>
<dbReference type="EMBL" id="BT004849">
    <property type="protein sequence ID" value="AAO45205.1"/>
    <property type="molecule type" value="mRNA"/>
</dbReference>
<dbReference type="SUPFAM" id="SSF57850">
    <property type="entry name" value="RING/U-box"/>
    <property type="match status" value="1"/>
</dbReference>
<evidence type="ECO:0000256" key="6">
    <source>
        <dbReference type="ARBA" id="ARBA00022833"/>
    </source>
</evidence>
<accession>Q86NL7</accession>
<dbReference type="FlyBase" id="FBgn0017418">
    <property type="gene designation" value="ari-1"/>
</dbReference>
<evidence type="ECO:0000256" key="3">
    <source>
        <dbReference type="ARBA" id="ARBA00022737"/>
    </source>
</evidence>
<dbReference type="InterPro" id="IPR044066">
    <property type="entry name" value="TRIAD_supradom"/>
</dbReference>
<dbReference type="VEuPathDB" id="VectorBase:FBgn0017418"/>
<keyword evidence="4" id="KW-0863">Zinc-finger</keyword>
<evidence type="ECO:0000256" key="5">
    <source>
        <dbReference type="ARBA" id="ARBA00022786"/>
    </source>
</evidence>
<dbReference type="GO" id="GO:0008270">
    <property type="term" value="F:zinc ion binding"/>
    <property type="evidence" value="ECO:0007669"/>
    <property type="project" value="UniProtKB-KW"/>
</dbReference>
<evidence type="ECO:0000256" key="2">
    <source>
        <dbReference type="ARBA" id="ARBA00022723"/>
    </source>
</evidence>
<dbReference type="UCSC" id="CG5659-RA">
    <property type="organism name" value="d. melanogaster"/>
</dbReference>
<gene>
    <name evidence="8 9" type="primary">ari-1</name>
    <name evidence="9" type="ORF">CG5659</name>
</gene>
<keyword evidence="3" id="KW-0677">Repeat</keyword>
<keyword evidence="2" id="KW-0479">Metal-binding</keyword>
<evidence type="ECO:0000313" key="8">
    <source>
        <dbReference type="EMBL" id="AAO45205.1"/>
    </source>
</evidence>
<protein>
    <submittedName>
        <fullName evidence="8">RE69116p</fullName>
    </submittedName>
</protein>
<dbReference type="GO" id="GO:0016740">
    <property type="term" value="F:transferase activity"/>
    <property type="evidence" value="ECO:0007669"/>
    <property type="project" value="UniProtKB-KW"/>
</dbReference>
<dbReference type="InterPro" id="IPR045840">
    <property type="entry name" value="Ariadne"/>
</dbReference>
<evidence type="ECO:0000256" key="1">
    <source>
        <dbReference type="ARBA" id="ARBA00022679"/>
    </source>
</evidence>
<keyword evidence="1" id="KW-0808">Transferase</keyword>
<dbReference type="HOGENOM" id="CLU_009823_4_2_1"/>
<dbReference type="PROSITE" id="PS51873">
    <property type="entry name" value="TRIAD"/>
    <property type="match status" value="1"/>
</dbReference>
<feature type="domain" description="RING-type" evidence="7">
    <location>
        <begin position="1"/>
        <end position="34"/>
    </location>
</feature>
<dbReference type="ExpressionAtlas" id="Q86NL7">
    <property type="expression patterns" value="baseline and differential"/>
</dbReference>
<keyword evidence="6" id="KW-0862">Zinc</keyword>
<dbReference type="PeptideAtlas" id="Q86NL7"/>
<evidence type="ECO:0000259" key="7">
    <source>
        <dbReference type="PROSITE" id="PS51873"/>
    </source>
</evidence>
<dbReference type="Gene3D" id="1.20.120.1750">
    <property type="match status" value="1"/>
</dbReference>
<dbReference type="AGR" id="FB:FBgn0017418"/>
<proteinExistence type="evidence at transcript level"/>
<reference evidence="8" key="1">
    <citation type="submission" date="2003-02" db="EMBL/GenBank/DDBJ databases">
        <authorList>
            <person name="Stapleton M."/>
            <person name="Brokstein P."/>
            <person name="Hong L."/>
            <person name="Agbayani A."/>
            <person name="Carlson J."/>
            <person name="Champe M."/>
            <person name="Chavez C."/>
            <person name="Dorsett V."/>
            <person name="Dresnek D."/>
            <person name="Farfan D."/>
            <person name="Frise E."/>
            <person name="George R."/>
            <person name="Gonzalez M."/>
            <person name="Guarin H."/>
            <person name="Kronmiller B."/>
            <person name="Li P."/>
            <person name="Liao G."/>
            <person name="Miranda A."/>
            <person name="Mungall C.J."/>
            <person name="Nunoo J."/>
            <person name="Pacleb J."/>
            <person name="Paragas V."/>
            <person name="Park S."/>
            <person name="Patel S."/>
            <person name="Phouanenavong S."/>
            <person name="Wan K."/>
            <person name="Yu C."/>
            <person name="Lewis S.E."/>
            <person name="Rubin G.M."/>
            <person name="Celniker S."/>
        </authorList>
    </citation>
    <scope>NUCLEOTIDE SEQUENCE</scope>
    <source>
        <strain evidence="8">Berkeley</strain>
    </source>
</reference>
<evidence type="ECO:0000256" key="4">
    <source>
        <dbReference type="ARBA" id="ARBA00022771"/>
    </source>
</evidence>
<dbReference type="AlphaFoldDB" id="Q86NL7"/>
<sequence length="197" mass="24101">MVCKNQNCKNEFCWVCLGSWEPHGSSWYNCNRYDEDEAKTARDAQEKLRSSLARYLHYYNRYMNHMQSMKFENKLYASVKQKMEEMQQHNMSWIEVQFLKKAVDILCQCRQTLMYTYVFAYYLEKNNQSMIFEDNQKDLESATEMLSEYLERDITSENLADIKQKVQDKYRYCEKWCSVLLKHVHEGYDKEWWEYTE</sequence>
<dbReference type="OrthoDB" id="10009520at2759"/>
<name>Q86NL7_DROME</name>